<protein>
    <recommendedName>
        <fullName evidence="4">ATP synthase protein I</fullName>
    </recommendedName>
</protein>
<keyword evidence="1" id="KW-1133">Transmembrane helix</keyword>
<feature type="transmembrane region" description="Helical" evidence="1">
    <location>
        <begin position="20"/>
        <end position="37"/>
    </location>
</feature>
<comment type="caution">
    <text evidence="2">The sequence shown here is derived from an EMBL/GenBank/DDBJ whole genome shotgun (WGS) entry which is preliminary data.</text>
</comment>
<evidence type="ECO:0000313" key="3">
    <source>
        <dbReference type="Proteomes" id="UP001500843"/>
    </source>
</evidence>
<feature type="transmembrane region" description="Helical" evidence="1">
    <location>
        <begin position="43"/>
        <end position="65"/>
    </location>
</feature>
<dbReference type="EMBL" id="BAABHM010000007">
    <property type="protein sequence ID" value="GAA4695640.1"/>
    <property type="molecule type" value="Genomic_DNA"/>
</dbReference>
<reference evidence="3" key="1">
    <citation type="journal article" date="2019" name="Int. J. Syst. Evol. Microbiol.">
        <title>The Global Catalogue of Microorganisms (GCM) 10K type strain sequencing project: providing services to taxonomists for standard genome sequencing and annotation.</title>
        <authorList>
            <consortium name="The Broad Institute Genomics Platform"/>
            <consortium name="The Broad Institute Genome Sequencing Center for Infectious Disease"/>
            <person name="Wu L."/>
            <person name="Ma J."/>
        </authorList>
    </citation>
    <scope>NUCLEOTIDE SEQUENCE [LARGE SCALE GENOMIC DNA]</scope>
    <source>
        <strain evidence="3">JCM 17975</strain>
    </source>
</reference>
<keyword evidence="1" id="KW-0472">Membrane</keyword>
<keyword evidence="3" id="KW-1185">Reference proteome</keyword>
<evidence type="ECO:0008006" key="4">
    <source>
        <dbReference type="Google" id="ProtNLM"/>
    </source>
</evidence>
<accession>A0ABP8WU82</accession>
<gene>
    <name evidence="2" type="ORF">GCM10023198_14470</name>
</gene>
<dbReference type="Proteomes" id="UP001500843">
    <property type="component" value="Unassembled WGS sequence"/>
</dbReference>
<proteinExistence type="predicted"/>
<sequence>MKFRFPTESPAEIAAYYRRLQPQGMFVIAVASVWLFAASGMPWSWIVVFTGLSAFPGIPAFSIWITERRWARRLAALGTNLQPRLLTLSLAGGAVLVLQGIIGATLGTWPATALAPLAYVLEFLIARERIGSPKADTDKV</sequence>
<feature type="transmembrane region" description="Helical" evidence="1">
    <location>
        <begin position="85"/>
        <end position="102"/>
    </location>
</feature>
<organism evidence="2 3">
    <name type="scientific">Promicromonospora umidemergens</name>
    <dbReference type="NCBI Taxonomy" id="629679"/>
    <lineage>
        <taxon>Bacteria</taxon>
        <taxon>Bacillati</taxon>
        <taxon>Actinomycetota</taxon>
        <taxon>Actinomycetes</taxon>
        <taxon>Micrococcales</taxon>
        <taxon>Promicromonosporaceae</taxon>
        <taxon>Promicromonospora</taxon>
    </lineage>
</organism>
<keyword evidence="1" id="KW-0812">Transmembrane</keyword>
<name>A0ABP8WU82_9MICO</name>
<evidence type="ECO:0000313" key="2">
    <source>
        <dbReference type="EMBL" id="GAA4695640.1"/>
    </source>
</evidence>
<evidence type="ECO:0000256" key="1">
    <source>
        <dbReference type="SAM" id="Phobius"/>
    </source>
</evidence>